<comment type="caution">
    <text evidence="1">The sequence shown here is derived from an EMBL/GenBank/DDBJ whole genome shotgun (WGS) entry which is preliminary data.</text>
</comment>
<protein>
    <submittedName>
        <fullName evidence="1">Uncharacterized protein</fullName>
    </submittedName>
</protein>
<dbReference type="EMBL" id="CM044703">
    <property type="protein sequence ID" value="KAI5674313.1"/>
    <property type="molecule type" value="Genomic_DNA"/>
</dbReference>
<name>A0ACC0BNW9_CATRO</name>
<proteinExistence type="predicted"/>
<organism evidence="1 2">
    <name type="scientific">Catharanthus roseus</name>
    <name type="common">Madagascar periwinkle</name>
    <name type="synonym">Vinca rosea</name>
    <dbReference type="NCBI Taxonomy" id="4058"/>
    <lineage>
        <taxon>Eukaryota</taxon>
        <taxon>Viridiplantae</taxon>
        <taxon>Streptophyta</taxon>
        <taxon>Embryophyta</taxon>
        <taxon>Tracheophyta</taxon>
        <taxon>Spermatophyta</taxon>
        <taxon>Magnoliopsida</taxon>
        <taxon>eudicotyledons</taxon>
        <taxon>Gunneridae</taxon>
        <taxon>Pentapetalae</taxon>
        <taxon>asterids</taxon>
        <taxon>lamiids</taxon>
        <taxon>Gentianales</taxon>
        <taxon>Apocynaceae</taxon>
        <taxon>Rauvolfioideae</taxon>
        <taxon>Vinceae</taxon>
        <taxon>Catharanthinae</taxon>
        <taxon>Catharanthus</taxon>
    </lineage>
</organism>
<sequence>MLAAKLYEQLRRQAAALKIQKNFRCHIDRTSYSTLRSSAVTLQTGMRTMTARNEFRYRKQTKAAIKIQAHVRCYLAYSYYKSLQKAAIVTQCGWRRRVARRELRQLKMAARETGALKEAKDKLEKKVEELTWRLQFEKRLRTELEETKAQEVAKLQEALHAMQIQVEEANAKVIKEREAARKAIEEAPPVIKETPVMVQDTAKIDALTTEVENLKAALLSEKQASAESKRAAVDAETRSTELAKKLEDAERRVEQLQESVQRLEEKLSNTESENQVLRQQALTMSPTGKVLSARPKTTIIQRTPENGNVLNGESKFTHDMSLVVASPKEPESEEKPQKSLNEKQQENQDLLIKCISQDLGFSGGKPIAACVIYKCLLHWRSFEVERTSVFDRIIQSIASAVEVPDNNDVLAYWLCNTSTLLMLLQHTLKATGAASLTPQRRRSSSASLFGRMSQGLRGSPQSAGLSFLNGRVLGRLEDLRQVEAKYPALLFKQQLTAFLEKIYGMIRDNLKKEISPLLGLCIQAPRTSRSSLVKGRSHANAVAQQALIAHWQSIVKSLNNYLKIMKANYVSCEIHANLGILCFTGFGLLLRRECCSFSNGEYVKAGLAELEQWCFSATEEYVGTAWDELKHIRQAVGFLVIHQKPKKTLNEITNELCPVLSVQQLYRISTMYWDDKYGTHSVSSDVISSMRVMMTEDSNNAVSSSFLLDDDSSIPFSVDDISKSMQPVDVAEIEPPPLIRENSGFAFLHQRSD</sequence>
<dbReference type="Proteomes" id="UP001060085">
    <property type="component" value="Linkage Group LG03"/>
</dbReference>
<evidence type="ECO:0000313" key="2">
    <source>
        <dbReference type="Proteomes" id="UP001060085"/>
    </source>
</evidence>
<gene>
    <name evidence="1" type="ORF">M9H77_14677</name>
</gene>
<keyword evidence="2" id="KW-1185">Reference proteome</keyword>
<accession>A0ACC0BNW9</accession>
<reference evidence="2" key="1">
    <citation type="journal article" date="2023" name="Nat. Plants">
        <title>Single-cell RNA sequencing provides a high-resolution roadmap for understanding the multicellular compartmentation of specialized metabolism.</title>
        <authorList>
            <person name="Sun S."/>
            <person name="Shen X."/>
            <person name="Li Y."/>
            <person name="Li Y."/>
            <person name="Wang S."/>
            <person name="Li R."/>
            <person name="Zhang H."/>
            <person name="Shen G."/>
            <person name="Guo B."/>
            <person name="Wei J."/>
            <person name="Xu J."/>
            <person name="St-Pierre B."/>
            <person name="Chen S."/>
            <person name="Sun C."/>
        </authorList>
    </citation>
    <scope>NUCLEOTIDE SEQUENCE [LARGE SCALE GENOMIC DNA]</scope>
</reference>
<evidence type="ECO:0000313" key="1">
    <source>
        <dbReference type="EMBL" id="KAI5674313.1"/>
    </source>
</evidence>